<organism evidence="1 2">
    <name type="scientific">Coffea canephora</name>
    <name type="common">Robusta coffee</name>
    <dbReference type="NCBI Taxonomy" id="49390"/>
    <lineage>
        <taxon>Eukaryota</taxon>
        <taxon>Viridiplantae</taxon>
        <taxon>Streptophyta</taxon>
        <taxon>Embryophyta</taxon>
        <taxon>Tracheophyta</taxon>
        <taxon>Spermatophyta</taxon>
        <taxon>Magnoliopsida</taxon>
        <taxon>eudicotyledons</taxon>
        <taxon>Gunneridae</taxon>
        <taxon>Pentapetalae</taxon>
        <taxon>asterids</taxon>
        <taxon>lamiids</taxon>
        <taxon>Gentianales</taxon>
        <taxon>Rubiaceae</taxon>
        <taxon>Ixoroideae</taxon>
        <taxon>Gardenieae complex</taxon>
        <taxon>Bertiereae - Coffeeae clade</taxon>
        <taxon>Coffeeae</taxon>
        <taxon>Coffea</taxon>
    </lineage>
</organism>
<gene>
    <name evidence="1" type="ORF">GSCOC_T00002968001</name>
</gene>
<evidence type="ECO:0000313" key="2">
    <source>
        <dbReference type="Proteomes" id="UP000295252"/>
    </source>
</evidence>
<sequence>MGSSGALKVLYKALRCCHRQRFDFDCEKLQIGTR</sequence>
<dbReference type="AlphaFoldDB" id="A0A068V9I4"/>
<evidence type="ECO:0000313" key="1">
    <source>
        <dbReference type="EMBL" id="CDP17430.1"/>
    </source>
</evidence>
<keyword evidence="2" id="KW-1185">Reference proteome</keyword>
<dbReference type="Proteomes" id="UP000295252">
    <property type="component" value="Unassembled WGS sequence"/>
</dbReference>
<reference evidence="2" key="1">
    <citation type="journal article" date="2014" name="Science">
        <title>The coffee genome provides insight into the convergent evolution of caffeine biosynthesis.</title>
        <authorList>
            <person name="Denoeud F."/>
            <person name="Carretero-Paulet L."/>
            <person name="Dereeper A."/>
            <person name="Droc G."/>
            <person name="Guyot R."/>
            <person name="Pietrella M."/>
            <person name="Zheng C."/>
            <person name="Alberti A."/>
            <person name="Anthony F."/>
            <person name="Aprea G."/>
            <person name="Aury J.M."/>
            <person name="Bento P."/>
            <person name="Bernard M."/>
            <person name="Bocs S."/>
            <person name="Campa C."/>
            <person name="Cenci A."/>
            <person name="Combes M.C."/>
            <person name="Crouzillat D."/>
            <person name="Da Silva C."/>
            <person name="Daddiego L."/>
            <person name="De Bellis F."/>
            <person name="Dussert S."/>
            <person name="Garsmeur O."/>
            <person name="Gayraud T."/>
            <person name="Guignon V."/>
            <person name="Jahn K."/>
            <person name="Jamilloux V."/>
            <person name="Joet T."/>
            <person name="Labadie K."/>
            <person name="Lan T."/>
            <person name="Leclercq J."/>
            <person name="Lepelley M."/>
            <person name="Leroy T."/>
            <person name="Li L.T."/>
            <person name="Librado P."/>
            <person name="Lopez L."/>
            <person name="Munoz A."/>
            <person name="Noel B."/>
            <person name="Pallavicini A."/>
            <person name="Perrotta G."/>
            <person name="Poncet V."/>
            <person name="Pot D."/>
            <person name="Priyono X."/>
            <person name="Rigoreau M."/>
            <person name="Rouard M."/>
            <person name="Rozas J."/>
            <person name="Tranchant-Dubreuil C."/>
            <person name="VanBuren R."/>
            <person name="Zhang Q."/>
            <person name="Andrade A.C."/>
            <person name="Argout X."/>
            <person name="Bertrand B."/>
            <person name="de Kochko A."/>
            <person name="Graziosi G."/>
            <person name="Henry R.J."/>
            <person name="Jayarama X."/>
            <person name="Ming R."/>
            <person name="Nagai C."/>
            <person name="Rounsley S."/>
            <person name="Sankoff D."/>
            <person name="Giuliano G."/>
            <person name="Albert V.A."/>
            <person name="Wincker P."/>
            <person name="Lashermes P."/>
        </authorList>
    </citation>
    <scope>NUCLEOTIDE SEQUENCE [LARGE SCALE GENOMIC DNA]</scope>
    <source>
        <strain evidence="2">cv. DH200-94</strain>
    </source>
</reference>
<proteinExistence type="predicted"/>
<name>A0A068V9I4_COFCA</name>
<dbReference type="InParanoid" id="A0A068V9I4"/>
<dbReference type="Gramene" id="CDP17430">
    <property type="protein sequence ID" value="CDP17430"/>
    <property type="gene ID" value="GSCOC_T00002968001"/>
</dbReference>
<accession>A0A068V9I4</accession>
<protein>
    <submittedName>
        <fullName evidence="1">DH200=94 genomic scaffold, scaffold_159</fullName>
    </submittedName>
</protein>
<dbReference type="EMBL" id="HG739243">
    <property type="protein sequence ID" value="CDP17430.1"/>
    <property type="molecule type" value="Genomic_DNA"/>
</dbReference>